<name>A0A9E6P465_9PSED</name>
<keyword evidence="3" id="KW-1185">Reference proteome</keyword>
<accession>A0A9E6P465</accession>
<evidence type="ECO:0000256" key="1">
    <source>
        <dbReference type="SAM" id="MobiDB-lite"/>
    </source>
</evidence>
<dbReference type="Proteomes" id="UP000631521">
    <property type="component" value="Chromosome"/>
</dbReference>
<reference evidence="2 3" key="1">
    <citation type="journal article" date="2020" name="Microorganisms">
        <title>Reliable Identification of Environmental Pseudomonas Isolates Using the rpoD Gene.</title>
        <authorList>
            <consortium name="The Broad Institute Genome Sequencing Platform"/>
            <person name="Girard L."/>
            <person name="Lood C."/>
            <person name="Rokni-Zadeh H."/>
            <person name="van Noort V."/>
            <person name="Lavigne R."/>
            <person name="De Mot R."/>
        </authorList>
    </citation>
    <scope>NUCLEOTIDE SEQUENCE [LARGE SCALE GENOMIC DNA]</scope>
    <source>
        <strain evidence="2 3">SWRI65</strain>
    </source>
</reference>
<evidence type="ECO:0000313" key="3">
    <source>
        <dbReference type="Proteomes" id="UP000631521"/>
    </source>
</evidence>
<reference evidence="2 3" key="2">
    <citation type="journal article" date="2021" name="Microorganisms">
        <title>The Ever-Expanding Pseudomonas Genus: Description of 43 New Species and Partition of the Pseudomonas putida Group.</title>
        <authorList>
            <person name="Girard L."/>
            <person name="Lood C."/>
            <person name="Hofte M."/>
            <person name="Vandamme P."/>
            <person name="Rokni-Zadeh H."/>
            <person name="van Noort V."/>
            <person name="Lavigne R."/>
            <person name="De Mot R."/>
        </authorList>
    </citation>
    <scope>NUCLEOTIDE SEQUENCE [LARGE SCALE GENOMIC DNA]</scope>
    <source>
        <strain evidence="2 3">SWRI65</strain>
    </source>
</reference>
<evidence type="ECO:0000313" key="2">
    <source>
        <dbReference type="EMBL" id="QXI19120.1"/>
    </source>
</evidence>
<dbReference type="SUPFAM" id="SSF51120">
    <property type="entry name" value="beta-Roll"/>
    <property type="match status" value="1"/>
</dbReference>
<proteinExistence type="predicted"/>
<dbReference type="KEGG" id="phv:HU739_009050"/>
<organism evidence="2 3">
    <name type="scientific">Pseudomonas hamedanensis</name>
    <dbReference type="NCBI Taxonomy" id="2745504"/>
    <lineage>
        <taxon>Bacteria</taxon>
        <taxon>Pseudomonadati</taxon>
        <taxon>Pseudomonadota</taxon>
        <taxon>Gammaproteobacteria</taxon>
        <taxon>Pseudomonadales</taxon>
        <taxon>Pseudomonadaceae</taxon>
        <taxon>Pseudomonas</taxon>
    </lineage>
</organism>
<dbReference type="AlphaFoldDB" id="A0A9E6P465"/>
<sequence length="1195" mass="130036">MATLISDALIHDDSVIITDMDIGVNEHDASTLDLSKNKPTGHSGNRHKTDQLTITDGLFGPLQMGSISITRVSLDALGATLGGQPLTGQNTFFRTPRRSFINALQFNANEVDKQIRTASAPDSYLLTTLLFELASRRPLTSPPILWSSDETQADPGQYRRKLSKLLSSAHKLDLRHAHLPDNNPRWVGVLKSNATLGSSVGIQGFGIFMGLRGVVDAIKSNNNAEIVINTAGIASEFGSIAADVAVNKVASEMITAGQTAYKDFAKTRFAVRLGRSGGLIGGALTLPFDIYTAIRSLNAADNAAGKEALDHYVSAGLSITSAAMTVILGGAAMAGFSFAGPVGLAAGAILAIGSQVYGAVRIVDDIDDYIELTTEERWRTGWFSFCFMNPDQDVQNRYSVAKARTEHLKQLKATARKLLDGELQDATEAVVNGTFEVHLTPKQVWTRNWWTKQDGWETVNVPQIKGGDDTIDARAGVTASTPGAELGKAAENKGVLWLIGDGRDSIVGVEKKTNTFHYKSGKKHLTGGEKDDRFVFEGAADLLRQGGSVLDASTLQGGAGSDTLVLGGADYSASAKGSGYDVNLPAGTLHTTVADPTVAGEKKRALHSRLDSVENIETVTNGQSIVTGTEQRNIIKSRGRDTIKAGAGNDQIHLLHGGASASGEAGVDEYFVAHQAGRISITEDGDQQSVVVLNWRMDLIESWVIENTALIITSRFDFQDSPKSVVALQDVYTRNDTESVLKNNKLTFMTRDGFVLMPDFPETLENGRTVELEIIVVKQGQAEKPIILYTPTYSTRHQQDAGYYLPRSPQDTAFEFVERRDAVTRIYLDYASDELKQADAHFTARKSDKDHDLMAGCDLQYLVGEKKLTLRHFAFARGGTDPMNMTKILRTMAAKPLQRIVLIFNDGVAFNAKLTAETDVAPADNHYEMHALKHWTTRMNLPMPLRTGRFTFDLPENEAYRLGTRRACAKLASLPAQTAMESLEGHGSTYLVHLVADMTIKLSTPGALANAAIRLPYSSTWELDATALGAVAIKLENNKLHIGTCTIHLPVYDSEDLIDQIRVITTEGLVHTVDLSFDRVYPDGLDGRFFKAPTPSKDPLPPPFTALADKVLNVRNIVVADNRPGILSYSFPERSWRLDAETLCIDHSQLNVINRCSHQLPQRVMPASLLDVAEPPLSRPAQDRSCTHSESGFAH</sequence>
<dbReference type="RefSeq" id="WP_186551906.1">
    <property type="nucleotide sequence ID" value="NZ_CP077091.1"/>
</dbReference>
<protein>
    <submittedName>
        <fullName evidence="2">Calcium-binding protein</fullName>
    </submittedName>
</protein>
<gene>
    <name evidence="2" type="ORF">HU739_009050</name>
</gene>
<dbReference type="EMBL" id="CP077091">
    <property type="protein sequence ID" value="QXI19120.1"/>
    <property type="molecule type" value="Genomic_DNA"/>
</dbReference>
<dbReference type="InterPro" id="IPR011049">
    <property type="entry name" value="Serralysin-like_metalloprot_C"/>
</dbReference>
<dbReference type="Gene3D" id="2.150.10.10">
    <property type="entry name" value="Serralysin-like metalloprotease, C-terminal"/>
    <property type="match status" value="1"/>
</dbReference>
<feature type="region of interest" description="Disordered" evidence="1">
    <location>
        <begin position="1176"/>
        <end position="1195"/>
    </location>
</feature>